<dbReference type="NCBIfam" id="NF001756">
    <property type="entry name" value="PRK00484.1"/>
    <property type="match status" value="1"/>
</dbReference>
<sequence length="500" mass="57156">MAEIEVVQDNNPQATEELNELMKVRREKMDKVAAQGIEPFGRKYNFTHHAKTIIDDYAKLEGQTVRIAGRLMAVRGHGKASFGHVMDITGRIQIYFRQDVLGETAYEQFHLLDIGDIIGIEGIVFTTQKGEISIKANRFEFLAKSLRPLPEKWHGLKDVETRYRQRYLDLIVNPDVRNNFIMRSKIIQVVRQQLDERGFLEVETPMMHPIAGGAAARPFITHHNALDMKLFMRIAPELYLKRLIVGGFEKVYELGRVFRNEGIDIKHNPEFTILELYQAFADYKDVMRLTEEVIAKVAEALLGTTKITYQGQEIDLTPPWNRLTMPEAIQKYSGEDFSVVKTVAEARAIADKLGVKYEQKHGIGGILNNVFEEVCEEHLIQPTFIIGHPTEISPLAKRNKDNPEITDRFEAFIFGREVANGFSELNDPIDQHGRFADQLAQRMAGDDEAHMMDEDYINALEYGLPPTGGLGIGIDRLVMFITDSYSIRDVILFPHMRHRE</sequence>
<dbReference type="EMBL" id="CTRP01000011">
    <property type="protein sequence ID" value="CQR72964.1"/>
    <property type="molecule type" value="Genomic_DNA"/>
</dbReference>
<comment type="similarity">
    <text evidence="2 13">Belongs to the class-II aminoacyl-tRNA synthetase family.</text>
</comment>
<dbReference type="PRINTS" id="PR00982">
    <property type="entry name" value="TRNASYNTHLYS"/>
</dbReference>
<dbReference type="CDD" id="cd04322">
    <property type="entry name" value="LysRS_N"/>
    <property type="match status" value="1"/>
</dbReference>
<keyword evidence="6 13" id="KW-0479">Metal-binding</keyword>
<gene>
    <name evidence="13" type="primary">lysS</name>
    <name evidence="16" type="ORF">SpAn4DRAFT_3424</name>
</gene>
<dbReference type="GO" id="GO:0005829">
    <property type="term" value="C:cytosol"/>
    <property type="evidence" value="ECO:0007669"/>
    <property type="project" value="TreeGrafter"/>
</dbReference>
<dbReference type="InterPro" id="IPR004364">
    <property type="entry name" value="Aa-tRNA-synt_II"/>
</dbReference>
<evidence type="ECO:0000256" key="1">
    <source>
        <dbReference type="ARBA" id="ARBA00004496"/>
    </source>
</evidence>
<keyword evidence="8 13" id="KW-0067">ATP-binding</keyword>
<dbReference type="Proteomes" id="UP000049855">
    <property type="component" value="Unassembled WGS sequence"/>
</dbReference>
<dbReference type="InterPro" id="IPR034762">
    <property type="entry name" value="Lys-tRNA-ligase_II_bac/euk"/>
</dbReference>
<dbReference type="HAMAP" id="MF_00252">
    <property type="entry name" value="Lys_tRNA_synth_class2"/>
    <property type="match status" value="1"/>
</dbReference>
<evidence type="ECO:0000256" key="2">
    <source>
        <dbReference type="ARBA" id="ARBA00008226"/>
    </source>
</evidence>
<dbReference type="InterPro" id="IPR018149">
    <property type="entry name" value="Lys-tRNA-synth_II_C"/>
</dbReference>
<keyword evidence="17" id="KW-1185">Reference proteome</keyword>
<evidence type="ECO:0000256" key="11">
    <source>
        <dbReference type="ARBA" id="ARBA00023146"/>
    </source>
</evidence>
<organism evidence="16 17">
    <name type="scientific">Sporomusa ovata</name>
    <dbReference type="NCBI Taxonomy" id="2378"/>
    <lineage>
        <taxon>Bacteria</taxon>
        <taxon>Bacillati</taxon>
        <taxon>Bacillota</taxon>
        <taxon>Negativicutes</taxon>
        <taxon>Selenomonadales</taxon>
        <taxon>Sporomusaceae</taxon>
        <taxon>Sporomusa</taxon>
    </lineage>
</organism>
<keyword evidence="4 13" id="KW-0963">Cytoplasm</keyword>
<evidence type="ECO:0000256" key="14">
    <source>
        <dbReference type="RuleBase" id="RU000336"/>
    </source>
</evidence>
<dbReference type="InterPro" id="IPR045864">
    <property type="entry name" value="aa-tRNA-synth_II/BPL/LPL"/>
</dbReference>
<proteinExistence type="inferred from homology"/>
<evidence type="ECO:0000313" key="16">
    <source>
        <dbReference type="EMBL" id="CQR72964.1"/>
    </source>
</evidence>
<dbReference type="EC" id="6.1.1.6" evidence="13"/>
<protein>
    <recommendedName>
        <fullName evidence="13">Lysine--tRNA ligase</fullName>
        <ecNumber evidence="13">6.1.1.6</ecNumber>
    </recommendedName>
    <alternativeName>
        <fullName evidence="13">Lysyl-tRNA synthetase</fullName>
        <shortName evidence="13">LysRS</shortName>
    </alternativeName>
</protein>
<dbReference type="PANTHER" id="PTHR42918">
    <property type="entry name" value="LYSYL-TRNA SYNTHETASE"/>
    <property type="match status" value="1"/>
</dbReference>
<dbReference type="InterPro" id="IPR012340">
    <property type="entry name" value="NA-bd_OB-fold"/>
</dbReference>
<dbReference type="Gene3D" id="3.30.930.10">
    <property type="entry name" value="Bira Bifunctional Protein, Domain 2"/>
    <property type="match status" value="1"/>
</dbReference>
<dbReference type="Pfam" id="PF01336">
    <property type="entry name" value="tRNA_anti-codon"/>
    <property type="match status" value="1"/>
</dbReference>
<dbReference type="SUPFAM" id="SSF55681">
    <property type="entry name" value="Class II aaRS and biotin synthetases"/>
    <property type="match status" value="1"/>
</dbReference>
<feature type="domain" description="Aminoacyl-transfer RNA synthetases class-II family profile" evidence="15">
    <location>
        <begin position="180"/>
        <end position="494"/>
    </location>
</feature>
<dbReference type="FunFam" id="2.40.50.140:FF:000024">
    <property type="entry name" value="Lysine--tRNA ligase"/>
    <property type="match status" value="1"/>
</dbReference>
<dbReference type="GO" id="GO:0140096">
    <property type="term" value="F:catalytic activity, acting on a protein"/>
    <property type="evidence" value="ECO:0007669"/>
    <property type="project" value="UniProtKB-ARBA"/>
</dbReference>
<feature type="binding site" evidence="13">
    <location>
        <position position="410"/>
    </location>
    <ligand>
        <name>Mg(2+)</name>
        <dbReference type="ChEBI" id="CHEBI:18420"/>
        <label>1</label>
    </ligand>
</feature>
<evidence type="ECO:0000256" key="8">
    <source>
        <dbReference type="ARBA" id="ARBA00022840"/>
    </source>
</evidence>
<keyword evidence="9 13" id="KW-0460">Magnesium</keyword>
<dbReference type="NCBIfam" id="TIGR00499">
    <property type="entry name" value="lysS_bact"/>
    <property type="match status" value="1"/>
</dbReference>
<dbReference type="RefSeq" id="WP_021168645.1">
    <property type="nucleotide sequence ID" value="NZ_CTRP01000011.1"/>
</dbReference>
<dbReference type="PANTHER" id="PTHR42918:SF15">
    <property type="entry name" value="LYSINE--TRNA LIGASE, CHLOROPLASTIC_MITOCHONDRIAL"/>
    <property type="match status" value="1"/>
</dbReference>
<reference evidence="17" key="1">
    <citation type="submission" date="2015-03" db="EMBL/GenBank/DDBJ databases">
        <authorList>
            <person name="Nijsse Bart"/>
        </authorList>
    </citation>
    <scope>NUCLEOTIDE SEQUENCE [LARGE SCALE GENOMIC DNA]</scope>
</reference>
<comment type="catalytic activity">
    <reaction evidence="12 13 14">
        <text>tRNA(Lys) + L-lysine + ATP = L-lysyl-tRNA(Lys) + AMP + diphosphate</text>
        <dbReference type="Rhea" id="RHEA:20792"/>
        <dbReference type="Rhea" id="RHEA-COMP:9696"/>
        <dbReference type="Rhea" id="RHEA-COMP:9697"/>
        <dbReference type="ChEBI" id="CHEBI:30616"/>
        <dbReference type="ChEBI" id="CHEBI:32551"/>
        <dbReference type="ChEBI" id="CHEBI:33019"/>
        <dbReference type="ChEBI" id="CHEBI:78442"/>
        <dbReference type="ChEBI" id="CHEBI:78529"/>
        <dbReference type="ChEBI" id="CHEBI:456215"/>
        <dbReference type="EC" id="6.1.1.6"/>
    </reaction>
</comment>
<keyword evidence="7 13" id="KW-0547">Nucleotide-binding</keyword>
<accession>A0A0U1L228</accession>
<feature type="binding site" evidence="13">
    <location>
        <position position="417"/>
    </location>
    <ligand>
        <name>Mg(2+)</name>
        <dbReference type="ChEBI" id="CHEBI:18420"/>
        <label>1</label>
    </ligand>
</feature>
<comment type="subunit">
    <text evidence="3 13">Homodimer.</text>
</comment>
<dbReference type="Pfam" id="PF00152">
    <property type="entry name" value="tRNA-synt_2"/>
    <property type="match status" value="1"/>
</dbReference>
<dbReference type="GO" id="GO:0005524">
    <property type="term" value="F:ATP binding"/>
    <property type="evidence" value="ECO:0007669"/>
    <property type="project" value="UniProtKB-UniRule"/>
</dbReference>
<comment type="subcellular location">
    <subcellularLocation>
        <location evidence="1 13">Cytoplasm</location>
    </subcellularLocation>
</comment>
<evidence type="ECO:0000256" key="5">
    <source>
        <dbReference type="ARBA" id="ARBA00022598"/>
    </source>
</evidence>
<comment type="cofactor">
    <cofactor evidence="13 14">
        <name>Mg(2+)</name>
        <dbReference type="ChEBI" id="CHEBI:18420"/>
    </cofactor>
    <text evidence="13 14">Binds 3 Mg(2+) ions per subunit.</text>
</comment>
<dbReference type="GO" id="GO:0000049">
    <property type="term" value="F:tRNA binding"/>
    <property type="evidence" value="ECO:0007669"/>
    <property type="project" value="TreeGrafter"/>
</dbReference>
<evidence type="ECO:0000256" key="10">
    <source>
        <dbReference type="ARBA" id="ARBA00022917"/>
    </source>
</evidence>
<dbReference type="AlphaFoldDB" id="A0A0U1L228"/>
<name>A0A0U1L228_9FIRM</name>
<keyword evidence="10 13" id="KW-0648">Protein biosynthesis</keyword>
<dbReference type="InterPro" id="IPR044136">
    <property type="entry name" value="Lys-tRNA-ligase_II_N"/>
</dbReference>
<evidence type="ECO:0000256" key="7">
    <source>
        <dbReference type="ARBA" id="ARBA00022741"/>
    </source>
</evidence>
<dbReference type="InterPro" id="IPR006195">
    <property type="entry name" value="aa-tRNA-synth_II"/>
</dbReference>
<dbReference type="PIRSF" id="PIRSF039101">
    <property type="entry name" value="LysRS2"/>
    <property type="match status" value="1"/>
</dbReference>
<feature type="binding site" evidence="13">
    <location>
        <position position="417"/>
    </location>
    <ligand>
        <name>Mg(2+)</name>
        <dbReference type="ChEBI" id="CHEBI:18420"/>
        <label>2</label>
    </ligand>
</feature>
<dbReference type="GO" id="GO:0000287">
    <property type="term" value="F:magnesium ion binding"/>
    <property type="evidence" value="ECO:0007669"/>
    <property type="project" value="UniProtKB-UniRule"/>
</dbReference>
<evidence type="ECO:0000256" key="13">
    <source>
        <dbReference type="HAMAP-Rule" id="MF_00252"/>
    </source>
</evidence>
<dbReference type="InterPro" id="IPR002313">
    <property type="entry name" value="Lys-tRNA-ligase_II"/>
</dbReference>
<evidence type="ECO:0000259" key="15">
    <source>
        <dbReference type="PROSITE" id="PS50862"/>
    </source>
</evidence>
<dbReference type="GO" id="GO:0006430">
    <property type="term" value="P:lysyl-tRNA aminoacylation"/>
    <property type="evidence" value="ECO:0007669"/>
    <property type="project" value="UniProtKB-UniRule"/>
</dbReference>
<dbReference type="GO" id="GO:0016740">
    <property type="term" value="F:transferase activity"/>
    <property type="evidence" value="ECO:0007669"/>
    <property type="project" value="UniProtKB-ARBA"/>
</dbReference>
<dbReference type="CDD" id="cd00775">
    <property type="entry name" value="LysRS_core"/>
    <property type="match status" value="1"/>
</dbReference>
<evidence type="ECO:0000256" key="6">
    <source>
        <dbReference type="ARBA" id="ARBA00022723"/>
    </source>
</evidence>
<evidence type="ECO:0000256" key="3">
    <source>
        <dbReference type="ARBA" id="ARBA00011738"/>
    </source>
</evidence>
<evidence type="ECO:0000256" key="4">
    <source>
        <dbReference type="ARBA" id="ARBA00022490"/>
    </source>
</evidence>
<evidence type="ECO:0000256" key="9">
    <source>
        <dbReference type="ARBA" id="ARBA00022842"/>
    </source>
</evidence>
<keyword evidence="11 13" id="KW-0030">Aminoacyl-tRNA synthetase</keyword>
<dbReference type="GO" id="GO:0004824">
    <property type="term" value="F:lysine-tRNA ligase activity"/>
    <property type="evidence" value="ECO:0007669"/>
    <property type="project" value="UniProtKB-UniRule"/>
</dbReference>
<evidence type="ECO:0000256" key="12">
    <source>
        <dbReference type="ARBA" id="ARBA00048573"/>
    </source>
</evidence>
<dbReference type="Gene3D" id="2.40.50.140">
    <property type="entry name" value="Nucleic acid-binding proteins"/>
    <property type="match status" value="1"/>
</dbReference>
<dbReference type="InterPro" id="IPR004365">
    <property type="entry name" value="NA-bd_OB_tRNA"/>
</dbReference>
<evidence type="ECO:0000313" key="17">
    <source>
        <dbReference type="Proteomes" id="UP000049855"/>
    </source>
</evidence>
<keyword evidence="5 13" id="KW-0436">Ligase</keyword>
<dbReference type="PROSITE" id="PS50862">
    <property type="entry name" value="AA_TRNA_LIGASE_II"/>
    <property type="match status" value="1"/>
</dbReference>
<dbReference type="SUPFAM" id="SSF50249">
    <property type="entry name" value="Nucleic acid-binding proteins"/>
    <property type="match status" value="1"/>
</dbReference>
<dbReference type="FunFam" id="3.30.930.10:FF:000001">
    <property type="entry name" value="Lysine--tRNA ligase"/>
    <property type="match status" value="1"/>
</dbReference>